<sequence length="157" mass="17657">MTGPVQLKSQKGLLTRYRNILNQLITKHSEAFNTEVSPRLLSEMSYELNATSKLVIEALENFTKTVDQVEEFQSGDQETQIQDYIYKTHTVLENAQTLTIQIERKKVGLQQPMVAQEPAIAELSSAKVELPAIPIPMFSGGISEFEKFLGTFQCECS</sequence>
<evidence type="ECO:0000313" key="1">
    <source>
        <dbReference type="EMBL" id="KAK6763591.1"/>
    </source>
</evidence>
<accession>A0ABR1ENX7</accession>
<dbReference type="Proteomes" id="UP001303046">
    <property type="component" value="Unassembled WGS sequence"/>
</dbReference>
<keyword evidence="2" id="KW-1185">Reference proteome</keyword>
<proteinExistence type="predicted"/>
<comment type="caution">
    <text evidence="1">The sequence shown here is derived from an EMBL/GenBank/DDBJ whole genome shotgun (WGS) entry which is preliminary data.</text>
</comment>
<name>A0ABR1ENX7_NECAM</name>
<reference evidence="1 2" key="1">
    <citation type="submission" date="2023-08" db="EMBL/GenBank/DDBJ databases">
        <title>A Necator americanus chromosomal reference genome.</title>
        <authorList>
            <person name="Ilik V."/>
            <person name="Petrzelkova K.J."/>
            <person name="Pardy F."/>
            <person name="Fuh T."/>
            <person name="Niatou-Singa F.S."/>
            <person name="Gouil Q."/>
            <person name="Baker L."/>
            <person name="Ritchie M.E."/>
            <person name="Jex A.R."/>
            <person name="Gazzola D."/>
            <person name="Li H."/>
            <person name="Toshio Fujiwara R."/>
            <person name="Zhan B."/>
            <person name="Aroian R.V."/>
            <person name="Pafco B."/>
            <person name="Schwarz E.M."/>
        </authorList>
    </citation>
    <scope>NUCLEOTIDE SEQUENCE [LARGE SCALE GENOMIC DNA]</scope>
    <source>
        <strain evidence="1 2">Aroian</strain>
        <tissue evidence="1">Whole animal</tissue>
    </source>
</reference>
<evidence type="ECO:0000313" key="2">
    <source>
        <dbReference type="Proteomes" id="UP001303046"/>
    </source>
</evidence>
<dbReference type="EMBL" id="JAVFWL010000006">
    <property type="protein sequence ID" value="KAK6763591.1"/>
    <property type="molecule type" value="Genomic_DNA"/>
</dbReference>
<organism evidence="1 2">
    <name type="scientific">Necator americanus</name>
    <name type="common">Human hookworm</name>
    <dbReference type="NCBI Taxonomy" id="51031"/>
    <lineage>
        <taxon>Eukaryota</taxon>
        <taxon>Metazoa</taxon>
        <taxon>Ecdysozoa</taxon>
        <taxon>Nematoda</taxon>
        <taxon>Chromadorea</taxon>
        <taxon>Rhabditida</taxon>
        <taxon>Rhabditina</taxon>
        <taxon>Rhabditomorpha</taxon>
        <taxon>Strongyloidea</taxon>
        <taxon>Ancylostomatidae</taxon>
        <taxon>Bunostominae</taxon>
        <taxon>Necator</taxon>
    </lineage>
</organism>
<protein>
    <submittedName>
        <fullName evidence="1">Uncharacterized protein</fullName>
    </submittedName>
</protein>
<gene>
    <name evidence="1" type="primary">Necator_chrX.g24224</name>
    <name evidence="1" type="ORF">RB195_024059</name>
</gene>